<dbReference type="EMBL" id="BPLR01010106">
    <property type="protein sequence ID" value="GIY36902.1"/>
    <property type="molecule type" value="Genomic_DNA"/>
</dbReference>
<organism evidence="1 2">
    <name type="scientific">Caerostris extrusa</name>
    <name type="common">Bark spider</name>
    <name type="synonym">Caerostris bankana</name>
    <dbReference type="NCBI Taxonomy" id="172846"/>
    <lineage>
        <taxon>Eukaryota</taxon>
        <taxon>Metazoa</taxon>
        <taxon>Ecdysozoa</taxon>
        <taxon>Arthropoda</taxon>
        <taxon>Chelicerata</taxon>
        <taxon>Arachnida</taxon>
        <taxon>Araneae</taxon>
        <taxon>Araneomorphae</taxon>
        <taxon>Entelegynae</taxon>
        <taxon>Araneoidea</taxon>
        <taxon>Araneidae</taxon>
        <taxon>Caerostris</taxon>
    </lineage>
</organism>
<sequence length="89" mass="10503">MTFIPLLRKYDIYMAYERRLHYRNLPSCLKNLSISSANPFQSIKCGALITIITPQMPIGFGFLTRLQHSVLETNPRLRTFTCHRTFWPR</sequence>
<protein>
    <submittedName>
        <fullName evidence="1">Uncharacterized protein</fullName>
    </submittedName>
</protein>
<gene>
    <name evidence="1" type="ORF">CEXT_96571</name>
</gene>
<evidence type="ECO:0000313" key="2">
    <source>
        <dbReference type="Proteomes" id="UP001054945"/>
    </source>
</evidence>
<proteinExistence type="predicted"/>
<keyword evidence="2" id="KW-1185">Reference proteome</keyword>
<evidence type="ECO:0000313" key="1">
    <source>
        <dbReference type="EMBL" id="GIY36902.1"/>
    </source>
</evidence>
<dbReference type="AlphaFoldDB" id="A0AAV4SWR0"/>
<dbReference type="Proteomes" id="UP001054945">
    <property type="component" value="Unassembled WGS sequence"/>
</dbReference>
<comment type="caution">
    <text evidence="1">The sequence shown here is derived from an EMBL/GenBank/DDBJ whole genome shotgun (WGS) entry which is preliminary data.</text>
</comment>
<accession>A0AAV4SWR0</accession>
<name>A0AAV4SWR0_CAEEX</name>
<reference evidence="1 2" key="1">
    <citation type="submission" date="2021-06" db="EMBL/GenBank/DDBJ databases">
        <title>Caerostris extrusa draft genome.</title>
        <authorList>
            <person name="Kono N."/>
            <person name="Arakawa K."/>
        </authorList>
    </citation>
    <scope>NUCLEOTIDE SEQUENCE [LARGE SCALE GENOMIC DNA]</scope>
</reference>